<dbReference type="RefSeq" id="WP_049597816.1">
    <property type="nucleotide sequence ID" value="NZ_CPYD01000005.1"/>
</dbReference>
<proteinExistence type="predicted"/>
<feature type="signal peptide" evidence="1">
    <location>
        <begin position="1"/>
        <end position="47"/>
    </location>
</feature>
<name>A0ABP1YCD4_9GAMM</name>
<dbReference type="Proteomes" id="UP000040578">
    <property type="component" value="Unassembled WGS sequence"/>
</dbReference>
<keyword evidence="4" id="KW-1185">Reference proteome</keyword>
<dbReference type="SMART" id="SM00869">
    <property type="entry name" value="Autotransporter"/>
    <property type="match status" value="1"/>
</dbReference>
<dbReference type="PROSITE" id="PS51208">
    <property type="entry name" value="AUTOTRANSPORTER"/>
    <property type="match status" value="1"/>
</dbReference>
<evidence type="ECO:0000313" key="3">
    <source>
        <dbReference type="EMBL" id="CNE48788.1"/>
    </source>
</evidence>
<dbReference type="EMBL" id="CPYD01000005">
    <property type="protein sequence ID" value="CNE48788.1"/>
    <property type="molecule type" value="Genomic_DNA"/>
</dbReference>
<dbReference type="SUPFAM" id="SSF103515">
    <property type="entry name" value="Autotransporter"/>
    <property type="match status" value="1"/>
</dbReference>
<dbReference type="PANTHER" id="PTHR12338:SF5">
    <property type="entry name" value="ANTIGEN 43-RELATED"/>
    <property type="match status" value="1"/>
</dbReference>
<dbReference type="InterPro" id="IPR036709">
    <property type="entry name" value="Autotransporte_beta_dom_sf"/>
</dbReference>
<feature type="chain" id="PRO_5045430983" evidence="1">
    <location>
        <begin position="48"/>
        <end position="713"/>
    </location>
</feature>
<dbReference type="InterPro" id="IPR012332">
    <property type="entry name" value="Autotransporter_pectin_lyase_C"/>
</dbReference>
<sequence length="713" mass="79182">MDLFNTFPDTIPPSSRLYQTQHSKAFHRNWCAKGIAIALLAMSSANASTTSLASPPTFEAPRAVNTQPQAPYLPAVTSRWPDSRIDIPANDALEVITSGVEYFHKFLTKKRATDLYLDKIAGSISSITPFNNLSPALGINAIDDLITEENIYNNIDIIIHSIIPVYAIDSSARPKPIDSSSDEDINQDETTEVAVNTPPQHAEVVPNDVIHPVVISPNTSFTGSLDMMSPINLNNNLWTMDDESIIKSLSLSNNSKIVMLPSSKLRGYIFYMNEYLSDNSQNEIHFHTQIGNNEYPGGYLWINGDSAGTTFVTIHNHIHNHRVNGSINKHAQDIELIEISGDVKGNFIQRGRVVYGAYDYRLLRDGPTGKTWYLTNKVSLDPSSANSTARVYRPEAAGYISNQIAANKLFISNIHDRFNQTEYVDPLSGQRMTTHMWMKTSAGIHHFKDSSGQLASKSTYSSIQLGDILNQWSTNDNDVGYFGITGGYGKANANSESNITGYRARSNTHGYNLGLYTTWFADRYTKLGAYIDIQGQYSWFKNSVETQGEANESYKSKGFTTSVETGFKHQLIGLEQFGLFIQPKAQAAWLGIKTKNHVDAYGTLISPKDKHHWMTNVGLRSYMLINSGALSEKRTLSVKPYLETNWIHNSKAAGIIMDNAKIDRSGGKHIAEVKLGIESLFNKNLNIWGNLGHQMGKQGYSDTNAGLGVKYLF</sequence>
<reference evidence="3 4" key="1">
    <citation type="submission" date="2015-03" db="EMBL/GenBank/DDBJ databases">
        <authorList>
            <consortium name="Pathogen Informatics"/>
            <person name="Murphy D."/>
        </authorList>
    </citation>
    <scope>NUCLEOTIDE SEQUENCE [LARGE SCALE GENOMIC DNA]</scope>
    <source>
        <strain evidence="4">type strain: CIP110231</strain>
    </source>
</reference>
<gene>
    <name evidence="3" type="primary">yapH</name>
    <name evidence="3" type="ORF">ERS137967_01680</name>
</gene>
<dbReference type="Gene3D" id="2.160.20.20">
    <property type="match status" value="1"/>
</dbReference>
<dbReference type="Gene3D" id="2.40.128.130">
    <property type="entry name" value="Autotransporter beta-domain"/>
    <property type="match status" value="1"/>
</dbReference>
<evidence type="ECO:0000259" key="2">
    <source>
        <dbReference type="PROSITE" id="PS51208"/>
    </source>
</evidence>
<dbReference type="InterPro" id="IPR006315">
    <property type="entry name" value="OM_autotransptr_brl_dom"/>
</dbReference>
<comment type="caution">
    <text evidence="3">The sequence shown here is derived from an EMBL/GenBank/DDBJ whole genome shotgun (WGS) entry which is preliminary data.</text>
</comment>
<dbReference type="NCBIfam" id="TIGR01414">
    <property type="entry name" value="autotrans_barl"/>
    <property type="match status" value="1"/>
</dbReference>
<feature type="domain" description="Autotransporter" evidence="2">
    <location>
        <begin position="429"/>
        <end position="713"/>
    </location>
</feature>
<dbReference type="CDD" id="cd00253">
    <property type="entry name" value="PL_Passenger_AT"/>
    <property type="match status" value="1"/>
</dbReference>
<protein>
    <submittedName>
        <fullName evidence="3">Autotransporter protein</fullName>
    </submittedName>
</protein>
<accession>A0ABP1YCD4</accession>
<dbReference type="Pfam" id="PF18883">
    <property type="entry name" value="AC_1"/>
    <property type="match status" value="1"/>
</dbReference>
<dbReference type="InterPro" id="IPR005546">
    <property type="entry name" value="Autotransporte_beta"/>
</dbReference>
<keyword evidence="1" id="KW-0732">Signal</keyword>
<organism evidence="3 4">
    <name type="scientific">Yersinia nurmii</name>
    <dbReference type="NCBI Taxonomy" id="685706"/>
    <lineage>
        <taxon>Bacteria</taxon>
        <taxon>Pseudomonadati</taxon>
        <taxon>Pseudomonadota</taxon>
        <taxon>Gammaproteobacteria</taxon>
        <taxon>Enterobacterales</taxon>
        <taxon>Yersiniaceae</taxon>
        <taxon>Yersinia</taxon>
    </lineage>
</organism>
<dbReference type="SUPFAM" id="SSF51126">
    <property type="entry name" value="Pectin lyase-like"/>
    <property type="match status" value="1"/>
</dbReference>
<dbReference type="InterPro" id="IPR011050">
    <property type="entry name" value="Pectin_lyase_fold/virulence"/>
</dbReference>
<dbReference type="InterPro" id="IPR043990">
    <property type="entry name" value="AC_1"/>
</dbReference>
<evidence type="ECO:0000313" key="4">
    <source>
        <dbReference type="Proteomes" id="UP000040578"/>
    </source>
</evidence>
<evidence type="ECO:0000256" key="1">
    <source>
        <dbReference type="SAM" id="SignalP"/>
    </source>
</evidence>
<dbReference type="InterPro" id="IPR050909">
    <property type="entry name" value="Bact_Autotransporter_VF"/>
</dbReference>
<dbReference type="PANTHER" id="PTHR12338">
    <property type="entry name" value="AUTOTRANSPORTER"/>
    <property type="match status" value="1"/>
</dbReference>